<dbReference type="PANTHER" id="PTHR30055:SF234">
    <property type="entry name" value="HTH-TYPE TRANSCRIPTIONAL REGULATOR BETI"/>
    <property type="match status" value="1"/>
</dbReference>
<dbReference type="PRINTS" id="PR00455">
    <property type="entry name" value="HTHTETR"/>
</dbReference>
<keyword evidence="7" id="KW-1185">Reference proteome</keyword>
<evidence type="ECO:0000313" key="7">
    <source>
        <dbReference type="Proteomes" id="UP001157091"/>
    </source>
</evidence>
<keyword evidence="1" id="KW-0805">Transcription regulation</keyword>
<evidence type="ECO:0000259" key="5">
    <source>
        <dbReference type="PROSITE" id="PS50977"/>
    </source>
</evidence>
<dbReference type="Proteomes" id="UP001157091">
    <property type="component" value="Unassembled WGS sequence"/>
</dbReference>
<keyword evidence="2 4" id="KW-0238">DNA-binding</keyword>
<dbReference type="EMBL" id="BSUK01000001">
    <property type="protein sequence ID" value="GMA24032.1"/>
    <property type="molecule type" value="Genomic_DNA"/>
</dbReference>
<dbReference type="SUPFAM" id="SSF48498">
    <property type="entry name" value="Tetracyclin repressor-like, C-terminal domain"/>
    <property type="match status" value="1"/>
</dbReference>
<name>A0ABQ6I1E1_9MICO</name>
<comment type="caution">
    <text evidence="6">The sequence shown here is derived from an EMBL/GenBank/DDBJ whole genome shotgun (WGS) entry which is preliminary data.</text>
</comment>
<evidence type="ECO:0000313" key="6">
    <source>
        <dbReference type="EMBL" id="GMA24032.1"/>
    </source>
</evidence>
<protein>
    <submittedName>
        <fullName evidence="6">TetR family transcriptional regulator</fullName>
    </submittedName>
</protein>
<sequence length="207" mass="22085">MRSNKSSGETLTRTQRARREDLIGAAVDVINREGYAAASVDRIARHAGTSKGTVLYHFRSKQGLDEAVVSALYDAGAAVMGERLREAGSSRERLRVYLDANLRFVAAHVAHVAAVQRILLGAGLVGELDVDASVPLARILADGQAAGELGEFDPALMALAVRAVVDRAAFHLVEHPGTDLDRYVAETARLFDLAVAPTGRTAQEDPS</sequence>
<keyword evidence="3" id="KW-0804">Transcription</keyword>
<dbReference type="InterPro" id="IPR009057">
    <property type="entry name" value="Homeodomain-like_sf"/>
</dbReference>
<feature type="DNA-binding region" description="H-T-H motif" evidence="4">
    <location>
        <begin position="39"/>
        <end position="58"/>
    </location>
</feature>
<evidence type="ECO:0000256" key="2">
    <source>
        <dbReference type="ARBA" id="ARBA00023125"/>
    </source>
</evidence>
<evidence type="ECO:0000256" key="3">
    <source>
        <dbReference type="ARBA" id="ARBA00023163"/>
    </source>
</evidence>
<dbReference type="Gene3D" id="1.10.10.60">
    <property type="entry name" value="Homeodomain-like"/>
    <property type="match status" value="1"/>
</dbReference>
<dbReference type="PANTHER" id="PTHR30055">
    <property type="entry name" value="HTH-TYPE TRANSCRIPTIONAL REGULATOR RUTR"/>
    <property type="match status" value="1"/>
</dbReference>
<dbReference type="InterPro" id="IPR050109">
    <property type="entry name" value="HTH-type_TetR-like_transc_reg"/>
</dbReference>
<accession>A0ABQ6I1E1</accession>
<dbReference type="InterPro" id="IPR001647">
    <property type="entry name" value="HTH_TetR"/>
</dbReference>
<dbReference type="RefSeq" id="WP_284292925.1">
    <property type="nucleotide sequence ID" value="NZ_BSUK01000001.1"/>
</dbReference>
<gene>
    <name evidence="6" type="ORF">GCM10025864_17910</name>
</gene>
<evidence type="ECO:0000256" key="1">
    <source>
        <dbReference type="ARBA" id="ARBA00023015"/>
    </source>
</evidence>
<dbReference type="InterPro" id="IPR036271">
    <property type="entry name" value="Tet_transcr_reg_TetR-rel_C_sf"/>
</dbReference>
<proteinExistence type="predicted"/>
<evidence type="ECO:0000256" key="4">
    <source>
        <dbReference type="PROSITE-ProRule" id="PRU00335"/>
    </source>
</evidence>
<dbReference type="Gene3D" id="1.10.357.10">
    <property type="entry name" value="Tetracycline Repressor, domain 2"/>
    <property type="match status" value="1"/>
</dbReference>
<feature type="domain" description="HTH tetR-type" evidence="5">
    <location>
        <begin position="16"/>
        <end position="76"/>
    </location>
</feature>
<reference evidence="7" key="1">
    <citation type="journal article" date="2019" name="Int. J. Syst. Evol. Microbiol.">
        <title>The Global Catalogue of Microorganisms (GCM) 10K type strain sequencing project: providing services to taxonomists for standard genome sequencing and annotation.</title>
        <authorList>
            <consortium name="The Broad Institute Genomics Platform"/>
            <consortium name="The Broad Institute Genome Sequencing Center for Infectious Disease"/>
            <person name="Wu L."/>
            <person name="Ma J."/>
        </authorList>
    </citation>
    <scope>NUCLEOTIDE SEQUENCE [LARGE SCALE GENOMIC DNA]</scope>
    <source>
        <strain evidence="7">NBRC 106348</strain>
    </source>
</reference>
<dbReference type="SUPFAM" id="SSF46689">
    <property type="entry name" value="Homeodomain-like"/>
    <property type="match status" value="1"/>
</dbReference>
<dbReference type="PROSITE" id="PS50977">
    <property type="entry name" value="HTH_TETR_2"/>
    <property type="match status" value="1"/>
</dbReference>
<dbReference type="Pfam" id="PF00440">
    <property type="entry name" value="TetR_N"/>
    <property type="match status" value="1"/>
</dbReference>
<organism evidence="6 7">
    <name type="scientific">Luteimicrobium album</name>
    <dbReference type="NCBI Taxonomy" id="1054550"/>
    <lineage>
        <taxon>Bacteria</taxon>
        <taxon>Bacillati</taxon>
        <taxon>Actinomycetota</taxon>
        <taxon>Actinomycetes</taxon>
        <taxon>Micrococcales</taxon>
        <taxon>Luteimicrobium</taxon>
    </lineage>
</organism>